<dbReference type="HAMAP" id="MF_00291_B">
    <property type="entry name" value="Ribosomal_uS2_B"/>
    <property type="match status" value="1"/>
</dbReference>
<dbReference type="Pfam" id="PF00318">
    <property type="entry name" value="Ribosomal_S2"/>
    <property type="match status" value="1"/>
</dbReference>
<geneLocation type="plastid" evidence="2"/>
<dbReference type="AlphaFoldDB" id="A0A3G2QYC0"/>
<reference evidence="2" key="1">
    <citation type="submission" date="2018-08" db="EMBL/GenBank/DDBJ databases">
        <title>Comparative Plastid Genomics of Synurophyceae: Evolutionary Evidence of Lateral Gene Transfer and Inverted Repeat Dynamics.</title>
        <authorList>
            <person name="Kim J.I."/>
            <person name="Shin H."/>
            <person name="Skaloud P."/>
            <person name="Jung J."/>
            <person name="Yoon H.S."/>
            <person name="Archibald J.M."/>
            <person name="Shin W."/>
        </authorList>
    </citation>
    <scope>NUCLEOTIDE SEQUENCE</scope>
    <source>
        <strain evidence="2">S114.C7</strain>
    </source>
</reference>
<sequence>MNEQIDKKEIAKQYIKASVHYGHPPKEWNPKMAPYILYEKYGYHIFDLVKTSKLLRLAGNVLQKKAEKGGKFLFVGTNRLSSSIIAKQAKRCDSFYINYRWLGGMLTNWSTVQKQIERLKFLEQQEVKGAFEHLSKKNYSQQRKEIEKLRRLFNGIKNMTSLPDVVIFTNQLKDSLAIQECLRLGIPTISIVDTNCNPDLIPYPIPANDDSSSSLNFILNYLVKRISIGYNSNSEYQKIDVNEKISTISK</sequence>
<dbReference type="EMBL" id="MH795128">
    <property type="protein sequence ID" value="AYO28074.1"/>
    <property type="molecule type" value="Genomic_DNA"/>
</dbReference>
<protein>
    <submittedName>
        <fullName evidence="2">Ribosomal protein S2</fullName>
    </submittedName>
</protein>
<dbReference type="InterPro" id="IPR023591">
    <property type="entry name" value="Ribosomal_uS2_flav_dom_sf"/>
</dbReference>
<keyword evidence="2" id="KW-0687">Ribonucleoprotein</keyword>
<keyword evidence="2" id="KW-0689">Ribosomal protein</keyword>
<accession>A0A3G2QYC0</accession>
<dbReference type="InterPro" id="IPR001865">
    <property type="entry name" value="Ribosomal_uS2"/>
</dbReference>
<dbReference type="PANTHER" id="PTHR12534">
    <property type="entry name" value="30S RIBOSOMAL PROTEIN S2 PROKARYOTIC AND ORGANELLAR"/>
    <property type="match status" value="1"/>
</dbReference>
<gene>
    <name evidence="2" type="primary">rps2</name>
</gene>
<comment type="similarity">
    <text evidence="1">Belongs to the universal ribosomal protein uS2 family.</text>
</comment>
<name>A0A3G2QYC0_9STRA</name>
<dbReference type="CDD" id="cd01425">
    <property type="entry name" value="RPS2"/>
    <property type="match status" value="1"/>
</dbReference>
<evidence type="ECO:0000313" key="2">
    <source>
        <dbReference type="EMBL" id="AYO28074.1"/>
    </source>
</evidence>
<dbReference type="Gene3D" id="3.40.50.10490">
    <property type="entry name" value="Glucose-6-phosphate isomerase like protein, domain 1"/>
    <property type="match status" value="1"/>
</dbReference>
<dbReference type="GO" id="GO:0003735">
    <property type="term" value="F:structural constituent of ribosome"/>
    <property type="evidence" value="ECO:0007669"/>
    <property type="project" value="InterPro"/>
</dbReference>
<dbReference type="NCBIfam" id="TIGR01011">
    <property type="entry name" value="rpsB_bact"/>
    <property type="match status" value="1"/>
</dbReference>
<proteinExistence type="inferred from homology"/>
<dbReference type="Gene3D" id="1.10.287.610">
    <property type="entry name" value="Helix hairpin bin"/>
    <property type="match status" value="1"/>
</dbReference>
<organism evidence="2">
    <name type="scientific">Synura petersenii</name>
    <dbReference type="NCBI Taxonomy" id="52555"/>
    <lineage>
        <taxon>Eukaryota</taxon>
        <taxon>Sar</taxon>
        <taxon>Stramenopiles</taxon>
        <taxon>Ochrophyta</taxon>
        <taxon>Synurophyceae</taxon>
        <taxon>Synurales</taxon>
        <taxon>Mallomonadaceae</taxon>
        <taxon>Synura</taxon>
    </lineage>
</organism>
<dbReference type="PANTHER" id="PTHR12534:SF0">
    <property type="entry name" value="SMALL RIBOSOMAL SUBUNIT PROTEIN US2M"/>
    <property type="match status" value="1"/>
</dbReference>
<dbReference type="GO" id="GO:0005763">
    <property type="term" value="C:mitochondrial small ribosomal subunit"/>
    <property type="evidence" value="ECO:0007669"/>
    <property type="project" value="TreeGrafter"/>
</dbReference>
<evidence type="ECO:0000256" key="1">
    <source>
        <dbReference type="ARBA" id="ARBA00006242"/>
    </source>
</evidence>
<dbReference type="InterPro" id="IPR005706">
    <property type="entry name" value="Ribosomal_uS2_bac/mit/plastid"/>
</dbReference>
<keyword evidence="2" id="KW-0934">Plastid</keyword>
<dbReference type="SUPFAM" id="SSF52313">
    <property type="entry name" value="Ribosomal protein S2"/>
    <property type="match status" value="1"/>
</dbReference>
<dbReference type="GO" id="GO:0006412">
    <property type="term" value="P:translation"/>
    <property type="evidence" value="ECO:0007669"/>
    <property type="project" value="InterPro"/>
</dbReference>
<dbReference type="PRINTS" id="PR00395">
    <property type="entry name" value="RIBOSOMALS2"/>
</dbReference>